<evidence type="ECO:0000313" key="6">
    <source>
        <dbReference type="Proteomes" id="UP000319769"/>
    </source>
</evidence>
<dbReference type="GO" id="GO:0043565">
    <property type="term" value="F:sequence-specific DNA binding"/>
    <property type="evidence" value="ECO:0007669"/>
    <property type="project" value="InterPro"/>
</dbReference>
<dbReference type="GO" id="GO:0003700">
    <property type="term" value="F:DNA-binding transcription factor activity"/>
    <property type="evidence" value="ECO:0007669"/>
    <property type="project" value="InterPro"/>
</dbReference>
<protein>
    <submittedName>
        <fullName evidence="5">Helix-turn-helix domain-containing protein</fullName>
    </submittedName>
</protein>
<dbReference type="SUPFAM" id="SSF46689">
    <property type="entry name" value="Homeodomain-like"/>
    <property type="match status" value="1"/>
</dbReference>
<name>A0A5N0UXF6_9PSEU</name>
<comment type="caution">
    <text evidence="5">The sequence shown here is derived from an EMBL/GenBank/DDBJ whole genome shotgun (WGS) entry which is preliminary data.</text>
</comment>
<dbReference type="Pfam" id="PF12833">
    <property type="entry name" value="HTH_18"/>
    <property type="match status" value="1"/>
</dbReference>
<evidence type="ECO:0000256" key="2">
    <source>
        <dbReference type="ARBA" id="ARBA00023125"/>
    </source>
</evidence>
<dbReference type="RefSeq" id="WP_144747835.1">
    <property type="nucleotide sequence ID" value="NZ_VMNW02000037.1"/>
</dbReference>
<dbReference type="PANTHER" id="PTHR46796">
    <property type="entry name" value="HTH-TYPE TRANSCRIPTIONAL ACTIVATOR RHAS-RELATED"/>
    <property type="match status" value="1"/>
</dbReference>
<dbReference type="SMART" id="SM00342">
    <property type="entry name" value="HTH_ARAC"/>
    <property type="match status" value="1"/>
</dbReference>
<sequence>MGAFPVALDAGSLTDVQAWREVLAEAFVPLDTTPLGDESALTGRVLARPVADLQLSVVAGSRQVVRRTRGLIRRSEADLCKVGVQLRGDGVVEQDGRSARLRPGDLAVYDTDRPYELAFERDFEMLVLVVPRARLEARARSLGDRTAVAIPGTHGSGALASSLLRGLDRTAAPEPEAAHLSDAAVDLVAACLAVGAPQPASETVVLAAQRYLTDHLGDPGLNPARVAAAVHVSLRHLQKLFERRGLTITGSIRDGRLERCRRDLRDPRLADRPVAAIAASWGLVDAAQFSRSFRARYGAAPSQYRAEG</sequence>
<dbReference type="PANTHER" id="PTHR46796:SF6">
    <property type="entry name" value="ARAC SUBFAMILY"/>
    <property type="match status" value="1"/>
</dbReference>
<dbReference type="InterPro" id="IPR009057">
    <property type="entry name" value="Homeodomain-like_sf"/>
</dbReference>
<dbReference type="InterPro" id="IPR018060">
    <property type="entry name" value="HTH_AraC"/>
</dbReference>
<evidence type="ECO:0000259" key="4">
    <source>
        <dbReference type="PROSITE" id="PS01124"/>
    </source>
</evidence>
<evidence type="ECO:0000256" key="1">
    <source>
        <dbReference type="ARBA" id="ARBA00023015"/>
    </source>
</evidence>
<keyword evidence="6" id="KW-1185">Reference proteome</keyword>
<keyword evidence="2" id="KW-0238">DNA-binding</keyword>
<dbReference type="Gene3D" id="1.10.10.60">
    <property type="entry name" value="Homeodomain-like"/>
    <property type="match status" value="1"/>
</dbReference>
<dbReference type="OrthoDB" id="9799345at2"/>
<keyword evidence="3" id="KW-0804">Transcription</keyword>
<accession>A0A5N0UXF6</accession>
<organism evidence="5 6">
    <name type="scientific">Amycolatopsis acidicola</name>
    <dbReference type="NCBI Taxonomy" id="2596893"/>
    <lineage>
        <taxon>Bacteria</taxon>
        <taxon>Bacillati</taxon>
        <taxon>Actinomycetota</taxon>
        <taxon>Actinomycetes</taxon>
        <taxon>Pseudonocardiales</taxon>
        <taxon>Pseudonocardiaceae</taxon>
        <taxon>Amycolatopsis</taxon>
    </lineage>
</organism>
<dbReference type="Proteomes" id="UP000319769">
    <property type="component" value="Unassembled WGS sequence"/>
</dbReference>
<dbReference type="InterPro" id="IPR050204">
    <property type="entry name" value="AraC_XylS_family_regulators"/>
</dbReference>
<proteinExistence type="predicted"/>
<evidence type="ECO:0000313" key="5">
    <source>
        <dbReference type="EMBL" id="KAA9158116.1"/>
    </source>
</evidence>
<reference evidence="5" key="1">
    <citation type="submission" date="2019-09" db="EMBL/GenBank/DDBJ databases">
        <authorList>
            <person name="Teo W.F.A."/>
            <person name="Duangmal K."/>
        </authorList>
    </citation>
    <scope>NUCLEOTIDE SEQUENCE [LARGE SCALE GENOMIC DNA]</scope>
    <source>
        <strain evidence="5">K81G1</strain>
    </source>
</reference>
<dbReference type="PROSITE" id="PS01124">
    <property type="entry name" value="HTH_ARAC_FAMILY_2"/>
    <property type="match status" value="1"/>
</dbReference>
<evidence type="ECO:0000256" key="3">
    <source>
        <dbReference type="ARBA" id="ARBA00023163"/>
    </source>
</evidence>
<gene>
    <name evidence="5" type="ORF">FPZ12_023730</name>
</gene>
<dbReference type="EMBL" id="VMNW02000037">
    <property type="protein sequence ID" value="KAA9158116.1"/>
    <property type="molecule type" value="Genomic_DNA"/>
</dbReference>
<dbReference type="AlphaFoldDB" id="A0A5N0UXF6"/>
<dbReference type="Pfam" id="PF14525">
    <property type="entry name" value="AraC_binding_2"/>
    <property type="match status" value="1"/>
</dbReference>
<feature type="domain" description="HTH araC/xylS-type" evidence="4">
    <location>
        <begin position="206"/>
        <end position="307"/>
    </location>
</feature>
<keyword evidence="1" id="KW-0805">Transcription regulation</keyword>
<dbReference type="InterPro" id="IPR035418">
    <property type="entry name" value="AraC-bd_2"/>
</dbReference>